<comment type="catalytic activity">
    <reaction evidence="1">
        <text>Hydrolyzes free adenine bases from 7,8-dihydro-8-oxoguanine:adenine mismatched double-stranded DNA, leaving an apurinic site.</text>
        <dbReference type="EC" id="3.2.2.31"/>
    </reaction>
</comment>
<dbReference type="PROSITE" id="PS01155">
    <property type="entry name" value="ENDONUCLEASE_III_2"/>
    <property type="match status" value="1"/>
</dbReference>
<proteinExistence type="inferred from homology"/>
<keyword evidence="9 15" id="KW-0378">Hydrolase</keyword>
<keyword evidence="16" id="KW-1185">Reference proteome</keyword>
<dbReference type="STRING" id="1121387.GCA_000429885_01767"/>
<dbReference type="GO" id="GO:0006298">
    <property type="term" value="P:mismatch repair"/>
    <property type="evidence" value="ECO:0007669"/>
    <property type="project" value="TreeGrafter"/>
</dbReference>
<dbReference type="GO" id="GO:0046872">
    <property type="term" value="F:metal ion binding"/>
    <property type="evidence" value="ECO:0007669"/>
    <property type="project" value="UniProtKB-KW"/>
</dbReference>
<dbReference type="PROSITE" id="PS00764">
    <property type="entry name" value="ENDONUCLEASE_III_1"/>
    <property type="match status" value="1"/>
</dbReference>
<dbReference type="EC" id="3.2.2.31" evidence="4"/>
<evidence type="ECO:0000256" key="2">
    <source>
        <dbReference type="ARBA" id="ARBA00001966"/>
    </source>
</evidence>
<evidence type="ECO:0000256" key="5">
    <source>
        <dbReference type="ARBA" id="ARBA00022023"/>
    </source>
</evidence>
<dbReference type="CDD" id="cd00056">
    <property type="entry name" value="ENDO3c"/>
    <property type="match status" value="1"/>
</dbReference>
<keyword evidence="11" id="KW-0411">Iron-sulfur</keyword>
<keyword evidence="8" id="KW-0227">DNA damage</keyword>
<dbReference type="Gene3D" id="1.10.1670.10">
    <property type="entry name" value="Helix-hairpin-Helix base-excision DNA repair enzymes (C-terminal)"/>
    <property type="match status" value="1"/>
</dbReference>
<dbReference type="Proteomes" id="UP000242637">
    <property type="component" value="Chromosome 1"/>
</dbReference>
<name>A0A239VAS6_9MICO</name>
<evidence type="ECO:0000313" key="16">
    <source>
        <dbReference type="Proteomes" id="UP000242637"/>
    </source>
</evidence>
<gene>
    <name evidence="15" type="primary">mutY</name>
    <name evidence="15" type="ORF">SAMEA4475696_00670</name>
</gene>
<dbReference type="AlphaFoldDB" id="A0A239VAS6"/>
<dbReference type="InterPro" id="IPR004036">
    <property type="entry name" value="Endonuclease-III-like_CS2"/>
</dbReference>
<comment type="cofactor">
    <cofactor evidence="2">
        <name>[4Fe-4S] cluster</name>
        <dbReference type="ChEBI" id="CHEBI:49883"/>
    </cofactor>
</comment>
<dbReference type="InterPro" id="IPR000445">
    <property type="entry name" value="HhH_motif"/>
</dbReference>
<evidence type="ECO:0000256" key="11">
    <source>
        <dbReference type="ARBA" id="ARBA00023014"/>
    </source>
</evidence>
<dbReference type="GO" id="GO:0006284">
    <property type="term" value="P:base-excision repair"/>
    <property type="evidence" value="ECO:0007669"/>
    <property type="project" value="InterPro"/>
</dbReference>
<evidence type="ECO:0000256" key="9">
    <source>
        <dbReference type="ARBA" id="ARBA00022801"/>
    </source>
</evidence>
<reference evidence="15 16" key="1">
    <citation type="submission" date="2017-06" db="EMBL/GenBank/DDBJ databases">
        <authorList>
            <consortium name="Pathogen Informatics"/>
        </authorList>
    </citation>
    <scope>NUCLEOTIDE SEQUENCE [LARGE SCALE GENOMIC DNA]</scope>
    <source>
        <strain evidence="15 16">NCTC13039</strain>
    </source>
</reference>
<dbReference type="Gene3D" id="1.10.340.30">
    <property type="entry name" value="Hypothetical protein, domain 2"/>
    <property type="match status" value="1"/>
</dbReference>
<accession>A0A239VAS6</accession>
<keyword evidence="12" id="KW-0234">DNA repair</keyword>
<organism evidence="15 16">
    <name type="scientific">Dermatophilus congolensis</name>
    <dbReference type="NCBI Taxonomy" id="1863"/>
    <lineage>
        <taxon>Bacteria</taxon>
        <taxon>Bacillati</taxon>
        <taxon>Actinomycetota</taxon>
        <taxon>Actinomycetes</taxon>
        <taxon>Micrococcales</taxon>
        <taxon>Dermatophilaceae</taxon>
        <taxon>Dermatophilus</taxon>
    </lineage>
</organism>
<sequence length="306" mass="33822">MSAAVITEPVCPDRLVSVHDAVMNWFDENGRPLPWRDPNCSPWGVYLSEVMSHQTPVARVEPVWRHWLNRWPEPAALAAEPSGEAVREWGRLGYPRRALRLHESAGVMVDHYDGQVPGTYEDLLALPGVGPYTAAAVAAFAFGQRTTVLDINIRRVQARLFRGMPLQDPSLTRYESTLAAQLVPEEANASVRWNAAVMELGALVCTARSPRCQVCPVRAECAWVAQGCPAYDGPARRAQAWEGTDRQVRGRIVALLRASTAPVDAEEIISVWADTAQRERCLESLLVDGLVQRVGSQDHPAYQLPT</sequence>
<evidence type="ECO:0000256" key="6">
    <source>
        <dbReference type="ARBA" id="ARBA00022485"/>
    </source>
</evidence>
<keyword evidence="10" id="KW-0408">Iron</keyword>
<dbReference type="GO" id="GO:0051539">
    <property type="term" value="F:4 iron, 4 sulfur cluster binding"/>
    <property type="evidence" value="ECO:0007669"/>
    <property type="project" value="UniProtKB-KW"/>
</dbReference>
<evidence type="ECO:0000256" key="1">
    <source>
        <dbReference type="ARBA" id="ARBA00000843"/>
    </source>
</evidence>
<keyword evidence="7" id="KW-0479">Metal-binding</keyword>
<evidence type="ECO:0000256" key="4">
    <source>
        <dbReference type="ARBA" id="ARBA00012045"/>
    </source>
</evidence>
<dbReference type="KEGG" id="dco:SAMEA4475696_0670"/>
<dbReference type="GO" id="GO:0032357">
    <property type="term" value="F:oxidized purine DNA binding"/>
    <property type="evidence" value="ECO:0007669"/>
    <property type="project" value="TreeGrafter"/>
</dbReference>
<dbReference type="PANTHER" id="PTHR42944">
    <property type="entry name" value="ADENINE DNA GLYCOSYLASE"/>
    <property type="match status" value="1"/>
</dbReference>
<dbReference type="EMBL" id="LT906453">
    <property type="protein sequence ID" value="SNV19265.1"/>
    <property type="molecule type" value="Genomic_DNA"/>
</dbReference>
<evidence type="ECO:0000256" key="10">
    <source>
        <dbReference type="ARBA" id="ARBA00023004"/>
    </source>
</evidence>
<dbReference type="InterPro" id="IPR011257">
    <property type="entry name" value="DNA_glycosylase"/>
</dbReference>
<dbReference type="InterPro" id="IPR003265">
    <property type="entry name" value="HhH-GPD_domain"/>
</dbReference>
<dbReference type="Pfam" id="PF00633">
    <property type="entry name" value="HHH"/>
    <property type="match status" value="1"/>
</dbReference>
<evidence type="ECO:0000313" key="15">
    <source>
        <dbReference type="EMBL" id="SNV19265.1"/>
    </source>
</evidence>
<feature type="domain" description="HhH-GPD" evidence="14">
    <location>
        <begin position="51"/>
        <end position="203"/>
    </location>
</feature>
<dbReference type="InterPro" id="IPR004035">
    <property type="entry name" value="Endouclease-III_FeS-bd_BS"/>
</dbReference>
<dbReference type="Pfam" id="PF00730">
    <property type="entry name" value="HhH-GPD"/>
    <property type="match status" value="1"/>
</dbReference>
<protein>
    <recommendedName>
        <fullName evidence="5">Adenine DNA glycosylase</fullName>
        <ecNumber evidence="4">3.2.2.31</ecNumber>
    </recommendedName>
</protein>
<dbReference type="GO" id="GO:0034039">
    <property type="term" value="F:8-oxo-7,8-dihydroguanine DNA N-glycosylase activity"/>
    <property type="evidence" value="ECO:0007669"/>
    <property type="project" value="TreeGrafter"/>
</dbReference>
<evidence type="ECO:0000256" key="7">
    <source>
        <dbReference type="ARBA" id="ARBA00022723"/>
    </source>
</evidence>
<keyword evidence="6" id="KW-0004">4Fe-4S</keyword>
<dbReference type="SMART" id="SM00525">
    <property type="entry name" value="FES"/>
    <property type="match status" value="1"/>
</dbReference>
<evidence type="ECO:0000256" key="12">
    <source>
        <dbReference type="ARBA" id="ARBA00023204"/>
    </source>
</evidence>
<evidence type="ECO:0000256" key="3">
    <source>
        <dbReference type="ARBA" id="ARBA00008343"/>
    </source>
</evidence>
<dbReference type="SMART" id="SM00478">
    <property type="entry name" value="ENDO3c"/>
    <property type="match status" value="1"/>
</dbReference>
<evidence type="ECO:0000256" key="8">
    <source>
        <dbReference type="ARBA" id="ARBA00022763"/>
    </source>
</evidence>
<dbReference type="InterPro" id="IPR003651">
    <property type="entry name" value="Endonuclease3_FeS-loop_motif"/>
</dbReference>
<dbReference type="PANTHER" id="PTHR42944:SF1">
    <property type="entry name" value="ADENINE DNA GLYCOSYLASE"/>
    <property type="match status" value="1"/>
</dbReference>
<evidence type="ECO:0000259" key="14">
    <source>
        <dbReference type="SMART" id="SM00478"/>
    </source>
</evidence>
<dbReference type="GO" id="GO:0000701">
    <property type="term" value="F:purine-specific mismatch base pair DNA N-glycosylase activity"/>
    <property type="evidence" value="ECO:0007669"/>
    <property type="project" value="UniProtKB-EC"/>
</dbReference>
<dbReference type="InterPro" id="IPR044298">
    <property type="entry name" value="MIG/MutY"/>
</dbReference>
<dbReference type="GO" id="GO:0035485">
    <property type="term" value="F:adenine/guanine mispair binding"/>
    <property type="evidence" value="ECO:0007669"/>
    <property type="project" value="TreeGrafter"/>
</dbReference>
<keyword evidence="13 15" id="KW-0326">Glycosidase</keyword>
<dbReference type="Pfam" id="PF10576">
    <property type="entry name" value="EndIII_4Fe-2S"/>
    <property type="match status" value="1"/>
</dbReference>
<comment type="similarity">
    <text evidence="3">Belongs to the Nth/MutY family.</text>
</comment>
<evidence type="ECO:0000256" key="13">
    <source>
        <dbReference type="ARBA" id="ARBA00023295"/>
    </source>
</evidence>
<dbReference type="InterPro" id="IPR023170">
    <property type="entry name" value="HhH_base_excis_C"/>
</dbReference>
<dbReference type="SUPFAM" id="SSF48150">
    <property type="entry name" value="DNA-glycosylase"/>
    <property type="match status" value="1"/>
</dbReference>